<dbReference type="Gene3D" id="4.10.240.10">
    <property type="entry name" value="Zn(2)-C6 fungal-type DNA-binding domain"/>
    <property type="match status" value="1"/>
</dbReference>
<evidence type="ECO:0000256" key="1">
    <source>
        <dbReference type="ARBA" id="ARBA00004123"/>
    </source>
</evidence>
<dbReference type="Proteomes" id="UP001285908">
    <property type="component" value="Unassembled WGS sequence"/>
</dbReference>
<keyword evidence="2" id="KW-0479">Metal-binding</keyword>
<sequence length="1099" mass="122256">MQVKRTDKVMVDQRNTISSDASTSTGAVTEAARARQTRPASQPSNPSGTSTSTNGVSLSAGGSRNSPEMYEDDSLDLSQHDHASPSESVKSSAHGPLKSESEDTPGDATGHASSEPPTLPVQKRRRVTRACDECRRKKIKCDGKQPCSHCSIYSYDCTYDKPSNRRRNPAPQYIEALESRLQRAESLLRKFVPDIDLADPNLDPAIQQEFRAREQARARAAKLKGEAAPKEPEAQDAQIMSMIDAIGQLDMKEDGECDFRGISSGAVFFGRMKEHFKGLLSNEHSIPFLFRKAEKTGLFSLNSPQTTAGSPWEASSVPNVYELPPLTKVQTLCYYAFSCATCLLRVVHKPTFYESLDRLYEKPQDSWGIEEHRFLGLLYAVMALGTMYNIDENPGNPTTHQAAMEEGIKYYTSARLLLQDIAECRDMTSLQGLVFMILFLQASSNMSACYAFLGIALRSCIRMGLHRHLRHARLTPIEEQTRRRVFHVVRQIDIYVSAILGFPVLLHADDIDQPLPTEVDDKYITKDAILTPDPDERPSFLQAFNAHHRLMGILARLIKFIYPVKGVEDCALKSDNEMATYTISYARIKEIERQLHEWFDQLPRYWRPGPDDDDIEVIRVRTLLRFAYGHVQMMLYRPFLHYVSARMTAGKRIDDRYYNCAAAGISVSRNIVHIGLEIQKQAHLIGPYWFLLYTQFFAILSLVYYVLENPDKTGSAEILADAKAGRDVIANLTQRSLAADRVTTALNTLFDQLPEQLKNGTHRPAPTKKRSYAPGSKAGSNSISSHAQAILHDTLPQRRSDEIVRPQSGPVRRETHHRHPQRTTSFDTVALHQPGMPGHHFATQVTAFQDLLPLDMSSMTGSDTSSNPGAPPVMHRQQHHRQQSGFQQAQTPTTGALYKLDAMMFPSGDPFAYPTPLLDQTGGGGHHAVSGQPPPPISAGSVGPTPGAAGPDNMQLYMSGFYDDGSIEGQVLGPVAPYLMQHGGPEPPHAGVLDPAAQMSYTTMLNLQLQHQQRQQQQQQQQQHGQDGRPGSGPGRGQQQQQHPSMHQRHANQSHQHQHPGLHQQQRHQQSDMMEGIFRGEWEDILGGGGAPPGAGGYR</sequence>
<keyword evidence="3" id="KW-0805">Transcription regulation</keyword>
<feature type="region of interest" description="Disordered" evidence="7">
    <location>
        <begin position="858"/>
        <end position="890"/>
    </location>
</feature>
<protein>
    <submittedName>
        <fullName evidence="10">Fungal-specific transcription factor domain-containing protein</fullName>
    </submittedName>
</protein>
<evidence type="ECO:0000256" key="7">
    <source>
        <dbReference type="SAM" id="MobiDB-lite"/>
    </source>
</evidence>
<proteinExistence type="predicted"/>
<dbReference type="InterPro" id="IPR001138">
    <property type="entry name" value="Zn2Cys6_DnaBD"/>
</dbReference>
<feature type="region of interest" description="Disordered" evidence="7">
    <location>
        <begin position="1"/>
        <end position="127"/>
    </location>
</feature>
<dbReference type="GO" id="GO:0005634">
    <property type="term" value="C:nucleus"/>
    <property type="evidence" value="ECO:0007669"/>
    <property type="project" value="UniProtKB-SubCell"/>
</dbReference>
<dbReference type="SUPFAM" id="SSF57701">
    <property type="entry name" value="Zn2/Cys6 DNA-binding domain"/>
    <property type="match status" value="1"/>
</dbReference>
<feature type="compositionally biased region" description="Basic and acidic residues" evidence="7">
    <location>
        <begin position="1"/>
        <end position="11"/>
    </location>
</feature>
<reference evidence="10 11" key="1">
    <citation type="journal article" date="2023" name="Mol. Phylogenet. Evol.">
        <title>Genome-scale phylogeny and comparative genomics of the fungal order Sordariales.</title>
        <authorList>
            <person name="Hensen N."/>
            <person name="Bonometti L."/>
            <person name="Westerberg I."/>
            <person name="Brannstrom I.O."/>
            <person name="Guillou S."/>
            <person name="Cros-Aarteil S."/>
            <person name="Calhoun S."/>
            <person name="Haridas S."/>
            <person name="Kuo A."/>
            <person name="Mondo S."/>
            <person name="Pangilinan J."/>
            <person name="Riley R."/>
            <person name="LaButti K."/>
            <person name="Andreopoulos B."/>
            <person name="Lipzen A."/>
            <person name="Chen C."/>
            <person name="Yan M."/>
            <person name="Daum C."/>
            <person name="Ng V."/>
            <person name="Clum A."/>
            <person name="Steindorff A."/>
            <person name="Ohm R.A."/>
            <person name="Martin F."/>
            <person name="Silar P."/>
            <person name="Natvig D.O."/>
            <person name="Lalanne C."/>
            <person name="Gautier V."/>
            <person name="Ament-Velasquez S.L."/>
            <person name="Kruys A."/>
            <person name="Hutchinson M.I."/>
            <person name="Powell A.J."/>
            <person name="Barry K."/>
            <person name="Miller A.N."/>
            <person name="Grigoriev I.V."/>
            <person name="Debuchy R."/>
            <person name="Gladieux P."/>
            <person name="Hiltunen Thoren M."/>
            <person name="Johannesson H."/>
        </authorList>
    </citation>
    <scope>NUCLEOTIDE SEQUENCE [LARGE SCALE GENOMIC DNA]</scope>
    <source>
        <strain evidence="10 11">FGSC 10403</strain>
    </source>
</reference>
<evidence type="ECO:0000313" key="10">
    <source>
        <dbReference type="EMBL" id="KAK3494761.1"/>
    </source>
</evidence>
<dbReference type="AlphaFoldDB" id="A0AAJ0IA18"/>
<feature type="transmembrane region" description="Helical" evidence="8">
    <location>
        <begin position="688"/>
        <end position="707"/>
    </location>
</feature>
<dbReference type="PANTHER" id="PTHR47540">
    <property type="entry name" value="THIAMINE REPRESSIBLE GENES REGULATORY PROTEIN THI5"/>
    <property type="match status" value="1"/>
</dbReference>
<evidence type="ECO:0000313" key="11">
    <source>
        <dbReference type="Proteomes" id="UP001285908"/>
    </source>
</evidence>
<feature type="compositionally biased region" description="Low complexity" evidence="7">
    <location>
        <begin position="41"/>
        <end position="59"/>
    </location>
</feature>
<evidence type="ECO:0000256" key="4">
    <source>
        <dbReference type="ARBA" id="ARBA00023125"/>
    </source>
</evidence>
<dbReference type="InterPro" id="IPR051711">
    <property type="entry name" value="Stress_Response_Reg"/>
</dbReference>
<evidence type="ECO:0000256" key="5">
    <source>
        <dbReference type="ARBA" id="ARBA00023163"/>
    </source>
</evidence>
<dbReference type="CDD" id="cd00067">
    <property type="entry name" value="GAL4"/>
    <property type="match status" value="1"/>
</dbReference>
<evidence type="ECO:0000256" key="8">
    <source>
        <dbReference type="SAM" id="Phobius"/>
    </source>
</evidence>
<dbReference type="InterPro" id="IPR007219">
    <property type="entry name" value="XnlR_reg_dom"/>
</dbReference>
<dbReference type="InterPro" id="IPR036864">
    <property type="entry name" value="Zn2-C6_fun-type_DNA-bd_sf"/>
</dbReference>
<dbReference type="Pfam" id="PF04082">
    <property type="entry name" value="Fungal_trans"/>
    <property type="match status" value="1"/>
</dbReference>
<dbReference type="GO" id="GO:0008270">
    <property type="term" value="F:zinc ion binding"/>
    <property type="evidence" value="ECO:0007669"/>
    <property type="project" value="InterPro"/>
</dbReference>
<feature type="compositionally biased region" description="Polar residues" evidence="7">
    <location>
        <begin position="13"/>
        <end position="27"/>
    </location>
</feature>
<comment type="subcellular location">
    <subcellularLocation>
        <location evidence="1">Nucleus</location>
    </subcellularLocation>
</comment>
<evidence type="ECO:0000256" key="3">
    <source>
        <dbReference type="ARBA" id="ARBA00023015"/>
    </source>
</evidence>
<dbReference type="GO" id="GO:0000981">
    <property type="term" value="F:DNA-binding transcription factor activity, RNA polymerase II-specific"/>
    <property type="evidence" value="ECO:0007669"/>
    <property type="project" value="InterPro"/>
</dbReference>
<dbReference type="GeneID" id="87869591"/>
<dbReference type="PANTHER" id="PTHR47540:SF6">
    <property type="entry name" value="ZN(II)2CYS6 TRANSCRIPTION FACTOR (EUROFUNG)"/>
    <property type="match status" value="1"/>
</dbReference>
<feature type="compositionally biased region" description="Low complexity" evidence="7">
    <location>
        <begin position="1008"/>
        <end position="1025"/>
    </location>
</feature>
<gene>
    <name evidence="10" type="ORF">B0T23DRAFT_117014</name>
</gene>
<evidence type="ECO:0000256" key="2">
    <source>
        <dbReference type="ARBA" id="ARBA00022723"/>
    </source>
</evidence>
<feature type="region of interest" description="Disordered" evidence="7">
    <location>
        <begin position="918"/>
        <end position="951"/>
    </location>
</feature>
<dbReference type="Pfam" id="PF00172">
    <property type="entry name" value="Zn_clus"/>
    <property type="match status" value="1"/>
</dbReference>
<dbReference type="PROSITE" id="PS00463">
    <property type="entry name" value="ZN2_CY6_FUNGAL_1"/>
    <property type="match status" value="1"/>
</dbReference>
<evidence type="ECO:0000256" key="6">
    <source>
        <dbReference type="ARBA" id="ARBA00023242"/>
    </source>
</evidence>
<keyword evidence="4" id="KW-0238">DNA-binding</keyword>
<dbReference type="CDD" id="cd12148">
    <property type="entry name" value="fungal_TF_MHR"/>
    <property type="match status" value="1"/>
</dbReference>
<feature type="transmembrane region" description="Helical" evidence="8">
    <location>
        <begin position="433"/>
        <end position="457"/>
    </location>
</feature>
<dbReference type="RefSeq" id="XP_062694190.1">
    <property type="nucleotide sequence ID" value="XM_062831969.1"/>
</dbReference>
<dbReference type="GO" id="GO:0006351">
    <property type="term" value="P:DNA-templated transcription"/>
    <property type="evidence" value="ECO:0007669"/>
    <property type="project" value="InterPro"/>
</dbReference>
<dbReference type="SMART" id="SM00906">
    <property type="entry name" value="Fungal_trans"/>
    <property type="match status" value="1"/>
</dbReference>
<dbReference type="PROSITE" id="PS50048">
    <property type="entry name" value="ZN2_CY6_FUNGAL_2"/>
    <property type="match status" value="1"/>
</dbReference>
<organism evidence="10 11">
    <name type="scientific">Neurospora hispaniola</name>
    <dbReference type="NCBI Taxonomy" id="588809"/>
    <lineage>
        <taxon>Eukaryota</taxon>
        <taxon>Fungi</taxon>
        <taxon>Dikarya</taxon>
        <taxon>Ascomycota</taxon>
        <taxon>Pezizomycotina</taxon>
        <taxon>Sordariomycetes</taxon>
        <taxon>Sordariomycetidae</taxon>
        <taxon>Sordariales</taxon>
        <taxon>Sordariaceae</taxon>
        <taxon>Neurospora</taxon>
    </lineage>
</organism>
<keyword evidence="8" id="KW-0472">Membrane</keyword>
<feature type="region of interest" description="Disordered" evidence="7">
    <location>
        <begin position="754"/>
        <end position="785"/>
    </location>
</feature>
<feature type="domain" description="Zn(2)-C6 fungal-type" evidence="9">
    <location>
        <begin position="130"/>
        <end position="159"/>
    </location>
</feature>
<dbReference type="SMART" id="SM00066">
    <property type="entry name" value="GAL4"/>
    <property type="match status" value="1"/>
</dbReference>
<evidence type="ECO:0000259" key="9">
    <source>
        <dbReference type="PROSITE" id="PS50048"/>
    </source>
</evidence>
<dbReference type="GO" id="GO:0045944">
    <property type="term" value="P:positive regulation of transcription by RNA polymerase II"/>
    <property type="evidence" value="ECO:0007669"/>
    <property type="project" value="TreeGrafter"/>
</dbReference>
<dbReference type="GO" id="GO:0043565">
    <property type="term" value="F:sequence-specific DNA binding"/>
    <property type="evidence" value="ECO:0007669"/>
    <property type="project" value="TreeGrafter"/>
</dbReference>
<keyword evidence="6" id="KW-0539">Nucleus</keyword>
<keyword evidence="11" id="KW-1185">Reference proteome</keyword>
<feature type="compositionally biased region" description="Gly residues" evidence="7">
    <location>
        <begin position="1086"/>
        <end position="1099"/>
    </location>
</feature>
<comment type="caution">
    <text evidence="10">The sequence shown here is derived from an EMBL/GenBank/DDBJ whole genome shotgun (WGS) entry which is preliminary data.</text>
</comment>
<keyword evidence="8" id="KW-1133">Transmembrane helix</keyword>
<feature type="region of interest" description="Disordered" evidence="7">
    <location>
        <begin position="1008"/>
        <end position="1099"/>
    </location>
</feature>
<dbReference type="EMBL" id="JAULSX010000003">
    <property type="protein sequence ID" value="KAK3494761.1"/>
    <property type="molecule type" value="Genomic_DNA"/>
</dbReference>
<feature type="compositionally biased region" description="Basic residues" evidence="7">
    <location>
        <begin position="1046"/>
        <end position="1060"/>
    </location>
</feature>
<name>A0AAJ0IA18_9PEZI</name>
<keyword evidence="5" id="KW-0804">Transcription</keyword>
<keyword evidence="8" id="KW-0812">Transmembrane</keyword>
<accession>A0AAJ0IA18</accession>